<comment type="similarity">
    <text evidence="1">Belongs to the UPF0213 family.</text>
</comment>
<dbReference type="SMART" id="SM00465">
    <property type="entry name" value="GIYc"/>
    <property type="match status" value="1"/>
</dbReference>
<accession>A0A916SVM2</accession>
<dbReference type="RefSeq" id="WP_188657096.1">
    <property type="nucleotide sequence ID" value="NZ_BMIH01000001.1"/>
</dbReference>
<keyword evidence="3" id="KW-0378">Hydrolase</keyword>
<dbReference type="PROSITE" id="PS50164">
    <property type="entry name" value="GIY_YIG"/>
    <property type="match status" value="1"/>
</dbReference>
<evidence type="ECO:0000313" key="4">
    <source>
        <dbReference type="Proteomes" id="UP000623067"/>
    </source>
</evidence>
<dbReference type="InterPro" id="IPR000305">
    <property type="entry name" value="GIY-YIG_endonuc"/>
</dbReference>
<dbReference type="PANTHER" id="PTHR34477:SF5">
    <property type="entry name" value="BSL5627 PROTEIN"/>
    <property type="match status" value="1"/>
</dbReference>
<comment type="caution">
    <text evidence="3">The sequence shown here is derived from an EMBL/GenBank/DDBJ whole genome shotgun (WGS) entry which is preliminary data.</text>
</comment>
<gene>
    <name evidence="3" type="ORF">GCM10011380_05220</name>
</gene>
<protein>
    <submittedName>
        <fullName evidence="3">Endonuclease</fullName>
    </submittedName>
</protein>
<dbReference type="InterPro" id="IPR035901">
    <property type="entry name" value="GIY-YIG_endonuc_sf"/>
</dbReference>
<dbReference type="Proteomes" id="UP000623067">
    <property type="component" value="Unassembled WGS sequence"/>
</dbReference>
<dbReference type="PANTHER" id="PTHR34477">
    <property type="entry name" value="UPF0213 PROTEIN YHBQ"/>
    <property type="match status" value="1"/>
</dbReference>
<dbReference type="Gene3D" id="3.40.1440.10">
    <property type="entry name" value="GIY-YIG endonuclease"/>
    <property type="match status" value="1"/>
</dbReference>
<keyword evidence="3" id="KW-0255">Endonuclease</keyword>
<dbReference type="AlphaFoldDB" id="A0A916SVM2"/>
<sequence>MRGGWVYIVASAPRGMLYIGVTAHLAARIDQHRRDVGSAFCRRFGIRTLVLAEPYDTIEDAIVREKRLKAWKRDWKIRLIEQSNPEWRDLFDLIA</sequence>
<dbReference type="EMBL" id="BMIH01000001">
    <property type="protein sequence ID" value="GGB18612.1"/>
    <property type="molecule type" value="Genomic_DNA"/>
</dbReference>
<dbReference type="GO" id="GO:0004519">
    <property type="term" value="F:endonuclease activity"/>
    <property type="evidence" value="ECO:0007669"/>
    <property type="project" value="UniProtKB-KW"/>
</dbReference>
<dbReference type="Pfam" id="PF01541">
    <property type="entry name" value="GIY-YIG"/>
    <property type="match status" value="1"/>
</dbReference>
<keyword evidence="3" id="KW-0540">Nuclease</keyword>
<name>A0A916SVM2_9SPHN</name>
<evidence type="ECO:0000256" key="1">
    <source>
        <dbReference type="ARBA" id="ARBA00007435"/>
    </source>
</evidence>
<reference evidence="3" key="2">
    <citation type="submission" date="2020-09" db="EMBL/GenBank/DDBJ databases">
        <authorList>
            <person name="Sun Q."/>
            <person name="Zhou Y."/>
        </authorList>
    </citation>
    <scope>NUCLEOTIDE SEQUENCE</scope>
    <source>
        <strain evidence="3">CGMCC 1.15330</strain>
    </source>
</reference>
<dbReference type="SUPFAM" id="SSF82771">
    <property type="entry name" value="GIY-YIG endonuclease"/>
    <property type="match status" value="1"/>
</dbReference>
<keyword evidence="4" id="KW-1185">Reference proteome</keyword>
<proteinExistence type="inferred from homology"/>
<evidence type="ECO:0000313" key="3">
    <source>
        <dbReference type="EMBL" id="GGB18612.1"/>
    </source>
</evidence>
<organism evidence="3 4">
    <name type="scientific">Sphingomonas metalli</name>
    <dbReference type="NCBI Taxonomy" id="1779358"/>
    <lineage>
        <taxon>Bacteria</taxon>
        <taxon>Pseudomonadati</taxon>
        <taxon>Pseudomonadota</taxon>
        <taxon>Alphaproteobacteria</taxon>
        <taxon>Sphingomonadales</taxon>
        <taxon>Sphingomonadaceae</taxon>
        <taxon>Sphingomonas</taxon>
    </lineage>
</organism>
<dbReference type="CDD" id="cd10448">
    <property type="entry name" value="GIY-YIG_unchar_3"/>
    <property type="match status" value="1"/>
</dbReference>
<reference evidence="3" key="1">
    <citation type="journal article" date="2014" name="Int. J. Syst. Evol. Microbiol.">
        <title>Complete genome sequence of Corynebacterium casei LMG S-19264T (=DSM 44701T), isolated from a smear-ripened cheese.</title>
        <authorList>
            <consortium name="US DOE Joint Genome Institute (JGI-PGF)"/>
            <person name="Walter F."/>
            <person name="Albersmeier A."/>
            <person name="Kalinowski J."/>
            <person name="Ruckert C."/>
        </authorList>
    </citation>
    <scope>NUCLEOTIDE SEQUENCE</scope>
    <source>
        <strain evidence="3">CGMCC 1.15330</strain>
    </source>
</reference>
<dbReference type="InterPro" id="IPR050190">
    <property type="entry name" value="UPF0213_domain"/>
</dbReference>
<evidence type="ECO:0000259" key="2">
    <source>
        <dbReference type="PROSITE" id="PS50164"/>
    </source>
</evidence>
<feature type="domain" description="GIY-YIG" evidence="2">
    <location>
        <begin position="2"/>
        <end position="78"/>
    </location>
</feature>